<evidence type="ECO:0000313" key="1">
    <source>
        <dbReference type="EMBL" id="OQB40412.1"/>
    </source>
</evidence>
<gene>
    <name evidence="1" type="ORF">BWY04_01349</name>
</gene>
<comment type="caution">
    <text evidence="1">The sequence shown here is derived from an EMBL/GenBank/DDBJ whole genome shotgun (WGS) entry which is preliminary data.</text>
</comment>
<proteinExistence type="predicted"/>
<sequence length="172" mass="20672">MKDNFFCVVSPNAITVTIEKENNYKCSTYLDVLSQAISKEYKDFLEIQDIIEQGYDVDFWTTIRNDKIERIKKILLVREQIEEAVISFNNNMFDKIKEYLIFSVSPYHLKYKRFAKSFKQFENSRTLPLNVRNMITYLKEQVQVIENILTAEDYDVLIKNFNRYVYLKKQIE</sequence>
<reference evidence="1" key="1">
    <citation type="submission" date="2017-02" db="EMBL/GenBank/DDBJ databases">
        <title>Delving into the versatile metabolic prowess of the omnipresent phylum Bacteroidetes.</title>
        <authorList>
            <person name="Nobu M.K."/>
            <person name="Mei R."/>
            <person name="Narihiro T."/>
            <person name="Kuroda K."/>
            <person name="Liu W.-T."/>
        </authorList>
    </citation>
    <scope>NUCLEOTIDE SEQUENCE</scope>
    <source>
        <strain evidence="1">ADurb.Bin160</strain>
    </source>
</reference>
<dbReference type="AlphaFoldDB" id="A0A1V5ZJZ2"/>
<dbReference type="EMBL" id="MWDB01000045">
    <property type="protein sequence ID" value="OQB40412.1"/>
    <property type="molecule type" value="Genomic_DNA"/>
</dbReference>
<accession>A0A1V5ZJZ2</accession>
<dbReference type="Proteomes" id="UP000485621">
    <property type="component" value="Unassembled WGS sequence"/>
</dbReference>
<name>A0A1V5ZJZ2_9BACT</name>
<organism evidence="1">
    <name type="scientific">candidate division CPR1 bacterium ADurb.Bin160</name>
    <dbReference type="NCBI Taxonomy" id="1852826"/>
    <lineage>
        <taxon>Bacteria</taxon>
        <taxon>candidate division CPR1</taxon>
    </lineage>
</organism>
<protein>
    <submittedName>
        <fullName evidence="1">Uncharacterized protein</fullName>
    </submittedName>
</protein>